<feature type="domain" description="Thiolase C-terminal" evidence="7">
    <location>
        <begin position="242"/>
        <end position="320"/>
    </location>
</feature>
<dbReference type="InterPro" id="IPR016039">
    <property type="entry name" value="Thiolase-like"/>
</dbReference>
<dbReference type="Gene3D" id="3.40.47.10">
    <property type="match status" value="2"/>
</dbReference>
<evidence type="ECO:0000313" key="9">
    <source>
        <dbReference type="Proteomes" id="UP000288805"/>
    </source>
</evidence>
<dbReference type="Proteomes" id="UP000288805">
    <property type="component" value="Unassembled WGS sequence"/>
</dbReference>
<dbReference type="GO" id="GO:0016620">
    <property type="term" value="F:oxidoreductase activity, acting on the aldehyde or oxo group of donors, NAD or NADP as acceptor"/>
    <property type="evidence" value="ECO:0007669"/>
    <property type="project" value="InterPro"/>
</dbReference>
<dbReference type="InterPro" id="IPR020616">
    <property type="entry name" value="Thiolase_N"/>
</dbReference>
<dbReference type="InterPro" id="IPR020617">
    <property type="entry name" value="Thiolase_C"/>
</dbReference>
<feature type="domain" description="Thiolase N-terminal" evidence="5">
    <location>
        <begin position="99"/>
        <end position="217"/>
    </location>
</feature>
<dbReference type="AlphaFoldDB" id="A0A438CLP4"/>
<accession>A0A438CLP4</accession>
<dbReference type="Pfam" id="PF02803">
    <property type="entry name" value="Thiolase_C"/>
    <property type="match status" value="1"/>
</dbReference>
<dbReference type="Gene3D" id="3.30.360.10">
    <property type="entry name" value="Dihydrodipicolinate Reductase, domain 2"/>
    <property type="match status" value="1"/>
</dbReference>
<dbReference type="InterPro" id="IPR020613">
    <property type="entry name" value="Thiolase_CS"/>
</dbReference>
<evidence type="ECO:0000259" key="7">
    <source>
        <dbReference type="Pfam" id="PF02803"/>
    </source>
</evidence>
<evidence type="ECO:0000256" key="1">
    <source>
        <dbReference type="ARBA" id="ARBA00010982"/>
    </source>
</evidence>
<dbReference type="GO" id="GO:0016747">
    <property type="term" value="F:acyltransferase activity, transferring groups other than amino-acyl groups"/>
    <property type="evidence" value="ECO:0007669"/>
    <property type="project" value="InterPro"/>
</dbReference>
<comment type="similarity">
    <text evidence="1 4">Belongs to the thiolase-like superfamily. Thiolase family.</text>
</comment>
<dbReference type="Pfam" id="PF00108">
    <property type="entry name" value="Thiolase_N"/>
    <property type="match status" value="1"/>
</dbReference>
<gene>
    <name evidence="8" type="primary">VvCHDh000008_2</name>
    <name evidence="8" type="ORF">CK203_088747</name>
</gene>
<keyword evidence="2 4" id="KW-0808">Transferase</keyword>
<dbReference type="SUPFAM" id="SSF53901">
    <property type="entry name" value="Thiolase-like"/>
    <property type="match status" value="2"/>
</dbReference>
<evidence type="ECO:0000313" key="8">
    <source>
        <dbReference type="EMBL" id="RVW24136.1"/>
    </source>
</evidence>
<feature type="domain" description="Glyceraldehyde 3-phosphate dehydrogenase catalytic" evidence="6">
    <location>
        <begin position="429"/>
        <end position="475"/>
    </location>
</feature>
<evidence type="ECO:0000256" key="3">
    <source>
        <dbReference type="ARBA" id="ARBA00023315"/>
    </source>
</evidence>
<protein>
    <submittedName>
        <fullName evidence="8">Putative acetyl-CoA acetyltransferase, cytosolic 2</fullName>
    </submittedName>
</protein>
<organism evidence="8 9">
    <name type="scientific">Vitis vinifera</name>
    <name type="common">Grape</name>
    <dbReference type="NCBI Taxonomy" id="29760"/>
    <lineage>
        <taxon>Eukaryota</taxon>
        <taxon>Viridiplantae</taxon>
        <taxon>Streptophyta</taxon>
        <taxon>Embryophyta</taxon>
        <taxon>Tracheophyta</taxon>
        <taxon>Spermatophyta</taxon>
        <taxon>Magnoliopsida</taxon>
        <taxon>eudicotyledons</taxon>
        <taxon>Gunneridae</taxon>
        <taxon>Pentapetalae</taxon>
        <taxon>rosids</taxon>
        <taxon>Vitales</taxon>
        <taxon>Vitaceae</taxon>
        <taxon>Viteae</taxon>
        <taxon>Vitis</taxon>
    </lineage>
</organism>
<evidence type="ECO:0000259" key="6">
    <source>
        <dbReference type="Pfam" id="PF02800"/>
    </source>
</evidence>
<name>A0A438CLP4_VITVI</name>
<dbReference type="Pfam" id="PF02800">
    <property type="entry name" value="Gp_dh_C"/>
    <property type="match status" value="1"/>
</dbReference>
<reference evidence="8 9" key="1">
    <citation type="journal article" date="2018" name="PLoS Genet.">
        <title>Population sequencing reveals clonal diversity and ancestral inbreeding in the grapevine cultivar Chardonnay.</title>
        <authorList>
            <person name="Roach M.J."/>
            <person name="Johnson D.L."/>
            <person name="Bohlmann J."/>
            <person name="van Vuuren H.J."/>
            <person name="Jones S.J."/>
            <person name="Pretorius I.S."/>
            <person name="Schmidt S.A."/>
            <person name="Borneman A.R."/>
        </authorList>
    </citation>
    <scope>NUCLEOTIDE SEQUENCE [LARGE SCALE GENOMIC DNA]</scope>
    <source>
        <strain evidence="9">cv. Chardonnay</strain>
        <tissue evidence="8">Leaf</tissue>
    </source>
</reference>
<evidence type="ECO:0000256" key="2">
    <source>
        <dbReference type="ARBA" id="ARBA00022679"/>
    </source>
</evidence>
<dbReference type="PANTHER" id="PTHR18919">
    <property type="entry name" value="ACETYL-COA C-ACYLTRANSFERASE"/>
    <property type="match status" value="1"/>
</dbReference>
<dbReference type="PROSITE" id="PS00737">
    <property type="entry name" value="THIOLASE_2"/>
    <property type="match status" value="1"/>
</dbReference>
<dbReference type="EMBL" id="QGNW01002179">
    <property type="protein sequence ID" value="RVW24136.1"/>
    <property type="molecule type" value="Genomic_DNA"/>
</dbReference>
<dbReference type="InterPro" id="IPR020829">
    <property type="entry name" value="GlycerAld_3-P_DH_cat"/>
</dbReference>
<dbReference type="CDD" id="cd00751">
    <property type="entry name" value="thiolase"/>
    <property type="match status" value="1"/>
</dbReference>
<evidence type="ECO:0000259" key="5">
    <source>
        <dbReference type="Pfam" id="PF00108"/>
    </source>
</evidence>
<sequence length="549" mass="60118">MKAGCRNYLLRSHQSGTFNLRLLWGTAIHSDGRCTLDASTFQPISLWEFAGAALSCNLVPMPLSQRRKLRTVCSQSHPHRGAQFGIIFTIFGDSLRGLRVCKNDVIVADGVEIMSNAPKYLVDARNGSRLGHDTIVDGMVKDGLWDVYNDFGMEICAEICADQHKITREQQDSYSIQSFERGISAQSNGAFAWEIILVEVSGGRGKPSALVDEDEGLGKGPGHYCDVMVLVSGKKAVELRLQVIAKIAGYGDPAQAPELFTTTPVLAIPKAISSAGLKASQIDYYEINEAFAEKVNVHGGSVSLGHPIGCSGARILVTLLGVYSWQLILLADSSSIVGYSLGFELLGFQVTRRFGGFSGMEIPPESAPKGFTGVLDRKGLKHFRPVKPLGSSDTDRCASGYLLCAVYLEEAASISGNLLLQEKQVTGRNMRKEILGYTKDDVVSSDIVGDCRSSIFYAKAGIALNDNFIKLVSWYDNEWVYSYKEKVLRGEEAMQLLFAVDKEGVIFGISGIWLRRGWNSPVIIVGAEDEEYQLTIEDIDLSLVFMYIL</sequence>
<evidence type="ECO:0000256" key="4">
    <source>
        <dbReference type="RuleBase" id="RU003557"/>
    </source>
</evidence>
<dbReference type="SUPFAM" id="SSF55347">
    <property type="entry name" value="Glyceraldehyde-3-phosphate dehydrogenase-like, C-terminal domain"/>
    <property type="match status" value="1"/>
</dbReference>
<dbReference type="FunFam" id="3.40.47.10:FF:000175">
    <property type="match status" value="1"/>
</dbReference>
<proteinExistence type="inferred from homology"/>
<dbReference type="PANTHER" id="PTHR18919:SF161">
    <property type="entry name" value="ACETYL-COA ACETYLTRANSFERASE 2"/>
    <property type="match status" value="1"/>
</dbReference>
<dbReference type="InterPro" id="IPR002155">
    <property type="entry name" value="Thiolase"/>
</dbReference>
<keyword evidence="3 4" id="KW-0012">Acyltransferase</keyword>
<comment type="caution">
    <text evidence="8">The sequence shown here is derived from an EMBL/GenBank/DDBJ whole genome shotgun (WGS) entry which is preliminary data.</text>
</comment>